<keyword evidence="2" id="KW-0808">Transferase</keyword>
<keyword evidence="3" id="KW-1185">Reference proteome</keyword>
<evidence type="ECO:0000313" key="2">
    <source>
        <dbReference type="EMBL" id="TLD96837.1"/>
    </source>
</evidence>
<dbReference type="EMBL" id="JRPR02000002">
    <property type="protein sequence ID" value="TLD96837.1"/>
    <property type="molecule type" value="Genomic_DNA"/>
</dbReference>
<reference evidence="2 3" key="1">
    <citation type="journal article" date="2014" name="Genome Announc.">
        <title>Draft genome sequences of eight enterohepatic helicobacter species isolated from both laboratory and wild rodents.</title>
        <authorList>
            <person name="Sheh A."/>
            <person name="Shen Z."/>
            <person name="Fox J.G."/>
        </authorList>
    </citation>
    <scope>NUCLEOTIDE SEQUENCE [LARGE SCALE GENOMIC DNA]</scope>
    <source>
        <strain evidence="2 3">MIT 09-6949</strain>
    </source>
</reference>
<protein>
    <submittedName>
        <fullName evidence="2">UDP-4-amino-4, 6-dideoxy-N-acetyl-beta-L-altrosamine N-acetyltransferase</fullName>
        <ecNumber evidence="2">2.3.1.202</ecNumber>
    </submittedName>
</protein>
<evidence type="ECO:0000313" key="3">
    <source>
        <dbReference type="Proteomes" id="UP000029733"/>
    </source>
</evidence>
<proteinExistence type="predicted"/>
<dbReference type="STRING" id="1677920.LS71_00790"/>
<dbReference type="Pfam" id="PF00583">
    <property type="entry name" value="Acetyltransf_1"/>
    <property type="match status" value="1"/>
</dbReference>
<dbReference type="GO" id="GO:0016747">
    <property type="term" value="F:acyltransferase activity, transferring groups other than amino-acyl groups"/>
    <property type="evidence" value="ECO:0007669"/>
    <property type="project" value="InterPro"/>
</dbReference>
<dbReference type="RefSeq" id="WP_034352341.1">
    <property type="nucleotide sequence ID" value="NZ_JRPR02000002.1"/>
</dbReference>
<dbReference type="SUPFAM" id="SSF55729">
    <property type="entry name" value="Acyl-CoA N-acyltransferases (Nat)"/>
    <property type="match status" value="1"/>
</dbReference>
<dbReference type="Proteomes" id="UP000029733">
    <property type="component" value="Unassembled WGS sequence"/>
</dbReference>
<dbReference type="AlphaFoldDB" id="A0A4U8TDU4"/>
<dbReference type="Gene3D" id="3.40.50.2000">
    <property type="entry name" value="Glycogen Phosphorylase B"/>
    <property type="match status" value="1"/>
</dbReference>
<dbReference type="OrthoDB" id="5330177at2"/>
<dbReference type="Gene3D" id="3.40.50.11190">
    <property type="match status" value="1"/>
</dbReference>
<comment type="caution">
    <text evidence="2">The sequence shown here is derived from an EMBL/GenBank/DDBJ whole genome shotgun (WGS) entry which is preliminary data.</text>
</comment>
<dbReference type="PANTHER" id="PTHR43415">
    <property type="entry name" value="SPERMIDINE N(1)-ACETYLTRANSFERASE"/>
    <property type="match status" value="1"/>
</dbReference>
<dbReference type="InterPro" id="IPR016181">
    <property type="entry name" value="Acyl_CoA_acyltransferase"/>
</dbReference>
<dbReference type="EC" id="2.3.1.202" evidence="2"/>
<dbReference type="InterPro" id="IPR020036">
    <property type="entry name" value="PseH"/>
</dbReference>
<evidence type="ECO:0000259" key="1">
    <source>
        <dbReference type="PROSITE" id="PS51186"/>
    </source>
</evidence>
<sequence>MRVDIFCESGSQYGLGHFYRCLKLLAICATLPCVRAITLHNRGDFAPTSLEAFLPDSLFATESKHIESKHYEWLSTLPEMLDIAIVDSYEAQEWFYHRLTHHAKALICLDDTLRDVYPPKSYILNPTPHAMEHFASKIYKARGYHLWCGEAYMIMPILPILNNKMSDTSGVNEASENCLDSIKHIFVSFGGVDSTNLSQALLTQLDSMTLDSVIHFHIVLGAGYAFNLHIPTSLNAHTNIQVSIYKALAPYDFLNLAASCDYAISAGGGSMLELIALKIPSIIIESALNQHFQITQWAQKEAIYAADSISSALKTLRAWLAPNGQDTQIPTKKATQNIAQKAALERIEHTLLYISLGTKLPLALKHLICAKDTGALQAINFCDLNTNQSALVLSMRNHPQVARYMYMQAISQNAHNEFLAQLKSEKTKIYWLFQKDSEYIGVGSLSRINLAHKHAFIGIYANPLSQLSHKGAQILSFMESYAFGQLGLHTLHIEVLYDNERAIRFYTRMGYVEQGRLHHFIARKEGGKLVYSDVILMYKEHE</sequence>
<dbReference type="InterPro" id="IPR000182">
    <property type="entry name" value="GNAT_dom"/>
</dbReference>
<accession>A0A4U8TDU4</accession>
<dbReference type="Gene3D" id="3.40.630.30">
    <property type="match status" value="1"/>
</dbReference>
<organism evidence="2 3">
    <name type="scientific">Helicobacter jaachi</name>
    <dbReference type="NCBI Taxonomy" id="1677920"/>
    <lineage>
        <taxon>Bacteria</taxon>
        <taxon>Pseudomonadati</taxon>
        <taxon>Campylobacterota</taxon>
        <taxon>Epsilonproteobacteria</taxon>
        <taxon>Campylobacterales</taxon>
        <taxon>Helicobacteraceae</taxon>
        <taxon>Helicobacter</taxon>
    </lineage>
</organism>
<dbReference type="NCBIfam" id="TIGR03585">
    <property type="entry name" value="PseH"/>
    <property type="match status" value="1"/>
</dbReference>
<keyword evidence="2" id="KW-0012">Acyltransferase</keyword>
<gene>
    <name evidence="2" type="primary">pseH</name>
    <name evidence="2" type="ORF">LS71_004390</name>
</gene>
<dbReference type="PANTHER" id="PTHR43415:SF3">
    <property type="entry name" value="GNAT-FAMILY ACETYLTRANSFERASE"/>
    <property type="match status" value="1"/>
</dbReference>
<name>A0A4U8TDU4_9HELI</name>
<dbReference type="PROSITE" id="PS51186">
    <property type="entry name" value="GNAT"/>
    <property type="match status" value="1"/>
</dbReference>
<feature type="domain" description="N-acetyltransferase" evidence="1">
    <location>
        <begin position="379"/>
        <end position="542"/>
    </location>
</feature>